<evidence type="ECO:0000313" key="6">
    <source>
        <dbReference type="Proteomes" id="UP000199306"/>
    </source>
</evidence>
<dbReference type="Gene3D" id="3.30.360.10">
    <property type="entry name" value="Dihydrodipicolinate Reductase, domain 2"/>
    <property type="match status" value="1"/>
</dbReference>
<dbReference type="OrthoDB" id="9795543at2"/>
<evidence type="ECO:0000313" key="5">
    <source>
        <dbReference type="EMBL" id="SFP23847.1"/>
    </source>
</evidence>
<dbReference type="RefSeq" id="WP_092012218.1">
    <property type="nucleotide sequence ID" value="NZ_FOXH01000002.1"/>
</dbReference>
<feature type="domain" description="Gfo/Idh/MocA-like oxidoreductase N-terminal" evidence="3">
    <location>
        <begin position="7"/>
        <end position="122"/>
    </location>
</feature>
<dbReference type="InterPro" id="IPR000683">
    <property type="entry name" value="Gfo/Idh/MocA-like_OxRdtase_N"/>
</dbReference>
<dbReference type="Pfam" id="PF22725">
    <property type="entry name" value="GFO_IDH_MocA_C3"/>
    <property type="match status" value="1"/>
</dbReference>
<feature type="domain" description="GFO/IDH/MocA-like oxidoreductase" evidence="4">
    <location>
        <begin position="134"/>
        <end position="248"/>
    </location>
</feature>
<evidence type="ECO:0000256" key="1">
    <source>
        <dbReference type="ARBA" id="ARBA00010928"/>
    </source>
</evidence>
<dbReference type="InterPro" id="IPR050984">
    <property type="entry name" value="Gfo/Idh/MocA_domain"/>
</dbReference>
<proteinExistence type="inferred from homology"/>
<comment type="similarity">
    <text evidence="1">Belongs to the Gfo/Idh/MocA family.</text>
</comment>
<reference evidence="5 6" key="1">
    <citation type="submission" date="2016-10" db="EMBL/GenBank/DDBJ databases">
        <authorList>
            <person name="de Groot N.N."/>
        </authorList>
    </citation>
    <scope>NUCLEOTIDE SEQUENCE [LARGE SCALE GENOMIC DNA]</scope>
    <source>
        <strain evidence="6">E92,LMG 26720,CCM 7988</strain>
    </source>
</reference>
<protein>
    <submittedName>
        <fullName evidence="5">Predicted dehydrogenase</fullName>
    </submittedName>
</protein>
<organism evidence="5 6">
    <name type="scientific">Pseudarcicella hirudinis</name>
    <dbReference type="NCBI Taxonomy" id="1079859"/>
    <lineage>
        <taxon>Bacteria</taxon>
        <taxon>Pseudomonadati</taxon>
        <taxon>Bacteroidota</taxon>
        <taxon>Cytophagia</taxon>
        <taxon>Cytophagales</taxon>
        <taxon>Flectobacillaceae</taxon>
        <taxon>Pseudarcicella</taxon>
    </lineage>
</organism>
<dbReference type="Gene3D" id="3.40.50.720">
    <property type="entry name" value="NAD(P)-binding Rossmann-like Domain"/>
    <property type="match status" value="1"/>
</dbReference>
<dbReference type="InterPro" id="IPR055170">
    <property type="entry name" value="GFO_IDH_MocA-like_dom"/>
</dbReference>
<evidence type="ECO:0000259" key="4">
    <source>
        <dbReference type="Pfam" id="PF22725"/>
    </source>
</evidence>
<name>A0A1I5NQ97_9BACT</name>
<dbReference type="STRING" id="1079859.SAMN04515674_10259"/>
<dbReference type="SUPFAM" id="SSF51735">
    <property type="entry name" value="NAD(P)-binding Rossmann-fold domains"/>
    <property type="match status" value="1"/>
</dbReference>
<gene>
    <name evidence="5" type="ORF">SAMN04515674_10259</name>
</gene>
<dbReference type="GO" id="GO:0016491">
    <property type="term" value="F:oxidoreductase activity"/>
    <property type="evidence" value="ECO:0007669"/>
    <property type="project" value="UniProtKB-KW"/>
</dbReference>
<evidence type="ECO:0000259" key="3">
    <source>
        <dbReference type="Pfam" id="PF01408"/>
    </source>
</evidence>
<accession>A0A1I5NQ97</accession>
<dbReference type="Pfam" id="PF01408">
    <property type="entry name" value="GFO_IDH_MocA"/>
    <property type="match status" value="1"/>
</dbReference>
<keyword evidence="6" id="KW-1185">Reference proteome</keyword>
<dbReference type="AlphaFoldDB" id="A0A1I5NQ97"/>
<dbReference type="PANTHER" id="PTHR22604:SF105">
    <property type="entry name" value="TRANS-1,2-DIHYDROBENZENE-1,2-DIOL DEHYDROGENASE"/>
    <property type="match status" value="1"/>
</dbReference>
<dbReference type="Proteomes" id="UP000199306">
    <property type="component" value="Unassembled WGS sequence"/>
</dbReference>
<dbReference type="PANTHER" id="PTHR22604">
    <property type="entry name" value="OXIDOREDUCTASES"/>
    <property type="match status" value="1"/>
</dbReference>
<dbReference type="GO" id="GO:0000166">
    <property type="term" value="F:nucleotide binding"/>
    <property type="evidence" value="ECO:0007669"/>
    <property type="project" value="InterPro"/>
</dbReference>
<evidence type="ECO:0000256" key="2">
    <source>
        <dbReference type="ARBA" id="ARBA00023002"/>
    </source>
</evidence>
<dbReference type="SUPFAM" id="SSF55347">
    <property type="entry name" value="Glyceraldehyde-3-phosphate dehydrogenase-like, C-terminal domain"/>
    <property type="match status" value="1"/>
</dbReference>
<sequence>MNENITRWGIIGCGRIANKFASDLKFVSDGRLNAVASRDLSKSQAFAQHHDCPNAFGSYQEMLESGLIDVVYIAVPHTFHCELAIMCLEAGIPVLCEKAFAVNAGQVERMIQTSRNKEVFLMEAIWTRFIPAINKIMELIEAREIGDIRHITADFGFLSEFDPNSRLYNPDLTGGSLMDIGIYPLFISKLLLGNPDAIKAVGVLAPTGVDVNCSVVMSYPDGANATLYSTLSAKTDTSCTIFGTKGKIYIPGRFIEAKEFTLQLDGQEPETIACERKGLGYCYEAEEVQRCMAEGRIESNHLPLQFSQELMEQMDEIRRQIGVVYPIEKDIE</sequence>
<dbReference type="EMBL" id="FOXH01000002">
    <property type="protein sequence ID" value="SFP23847.1"/>
    <property type="molecule type" value="Genomic_DNA"/>
</dbReference>
<dbReference type="InterPro" id="IPR036291">
    <property type="entry name" value="NAD(P)-bd_dom_sf"/>
</dbReference>
<keyword evidence="2" id="KW-0560">Oxidoreductase</keyword>